<comment type="caution">
    <text evidence="9">The sequence shown here is derived from an EMBL/GenBank/DDBJ whole genome shotgun (WGS) entry which is preliminary data.</text>
</comment>
<dbReference type="PIRSF" id="PIRSF001430">
    <property type="entry name" value="tRNA_psdUrid_synth"/>
    <property type="match status" value="1"/>
</dbReference>
<dbReference type="Gene3D" id="3.30.70.660">
    <property type="entry name" value="Pseudouridine synthase I, catalytic domain, C-terminal subdomain"/>
    <property type="match status" value="1"/>
</dbReference>
<evidence type="ECO:0000259" key="8">
    <source>
        <dbReference type="Pfam" id="PF01416"/>
    </source>
</evidence>
<dbReference type="InterPro" id="IPR020103">
    <property type="entry name" value="PsdUridine_synth_cat_dom_sf"/>
</dbReference>
<dbReference type="InterPro" id="IPR020095">
    <property type="entry name" value="PsdUridine_synth_TruA_C"/>
</dbReference>
<proteinExistence type="inferred from homology"/>
<evidence type="ECO:0000256" key="3">
    <source>
        <dbReference type="ARBA" id="ARBA00023235"/>
    </source>
</evidence>
<comment type="catalytic activity">
    <reaction evidence="4 7">
        <text>uridine(38/39/40) in tRNA = pseudouridine(38/39/40) in tRNA</text>
        <dbReference type="Rhea" id="RHEA:22376"/>
        <dbReference type="Rhea" id="RHEA-COMP:10085"/>
        <dbReference type="Rhea" id="RHEA-COMP:10087"/>
        <dbReference type="ChEBI" id="CHEBI:65314"/>
        <dbReference type="ChEBI" id="CHEBI:65315"/>
        <dbReference type="EC" id="5.4.99.12"/>
    </reaction>
</comment>
<dbReference type="GO" id="GO:0160147">
    <property type="term" value="F:tRNA pseudouridine(38-40) synthase activity"/>
    <property type="evidence" value="ECO:0007669"/>
    <property type="project" value="UniProtKB-EC"/>
</dbReference>
<reference evidence="9 10" key="1">
    <citation type="submission" date="2015-09" db="EMBL/GenBank/DDBJ databases">
        <title>Genome sequence of Oxobacter pfennigii DSM 3222.</title>
        <authorList>
            <person name="Poehlein A."/>
            <person name="Bengelsdorf F.R."/>
            <person name="Schiel-Bengelsdorf B."/>
            <person name="Duerre P."/>
            <person name="Daniel R."/>
        </authorList>
    </citation>
    <scope>NUCLEOTIDE SEQUENCE [LARGE SCALE GENOMIC DNA]</scope>
    <source>
        <strain evidence="9 10">DSM 3222</strain>
    </source>
</reference>
<dbReference type="NCBIfam" id="TIGR00071">
    <property type="entry name" value="hisT_truA"/>
    <property type="match status" value="1"/>
</dbReference>
<dbReference type="EMBL" id="LKET01000062">
    <property type="protein sequence ID" value="KPU42601.1"/>
    <property type="molecule type" value="Genomic_DNA"/>
</dbReference>
<comment type="caution">
    <text evidence="4">Lacks conserved residue(s) required for the propagation of feature annotation.</text>
</comment>
<dbReference type="STRING" id="36849.OXPF_37760"/>
<feature type="domain" description="Pseudouridine synthase I TruA alpha/beta" evidence="8">
    <location>
        <begin position="3"/>
        <end position="99"/>
    </location>
</feature>
<dbReference type="CDD" id="cd02570">
    <property type="entry name" value="PseudoU_synth_EcTruA"/>
    <property type="match status" value="1"/>
</dbReference>
<dbReference type="GO" id="GO:0003723">
    <property type="term" value="F:RNA binding"/>
    <property type="evidence" value="ECO:0007669"/>
    <property type="project" value="InterPro"/>
</dbReference>
<dbReference type="FunFam" id="3.30.70.580:FF:000001">
    <property type="entry name" value="tRNA pseudouridine synthase A"/>
    <property type="match status" value="1"/>
</dbReference>
<dbReference type="SUPFAM" id="SSF55120">
    <property type="entry name" value="Pseudouridine synthase"/>
    <property type="match status" value="1"/>
</dbReference>
<feature type="active site" description="Nucleophile" evidence="4 5">
    <location>
        <position position="47"/>
    </location>
</feature>
<protein>
    <recommendedName>
        <fullName evidence="4">tRNA pseudouridine synthase A</fullName>
        <ecNumber evidence="4">5.4.99.12</ecNumber>
    </recommendedName>
    <alternativeName>
        <fullName evidence="4">tRNA pseudouridine(38-40) synthase</fullName>
    </alternativeName>
    <alternativeName>
        <fullName evidence="4">tRNA pseudouridylate synthase I</fullName>
    </alternativeName>
    <alternativeName>
        <fullName evidence="4">tRNA-uridine isomerase I</fullName>
    </alternativeName>
</protein>
<dbReference type="Gene3D" id="3.30.70.580">
    <property type="entry name" value="Pseudouridine synthase I, catalytic domain, N-terminal subdomain"/>
    <property type="match status" value="1"/>
</dbReference>
<gene>
    <name evidence="4 9" type="primary">truA</name>
    <name evidence="9" type="ORF">OXPF_37760</name>
</gene>
<comment type="function">
    <text evidence="4">Formation of pseudouridine at positions 38, 39 and 40 in the anticodon stem and loop of transfer RNAs.</text>
</comment>
<keyword evidence="3 4" id="KW-0413">Isomerase</keyword>
<evidence type="ECO:0000313" key="10">
    <source>
        <dbReference type="Proteomes" id="UP000050326"/>
    </source>
</evidence>
<dbReference type="InterPro" id="IPR020094">
    <property type="entry name" value="TruA/RsuA/RluB/E/F_N"/>
</dbReference>
<dbReference type="PATRIC" id="fig|36849.3.peg.3994"/>
<dbReference type="GO" id="GO:0031119">
    <property type="term" value="P:tRNA pseudouridine synthesis"/>
    <property type="evidence" value="ECO:0007669"/>
    <property type="project" value="UniProtKB-UniRule"/>
</dbReference>
<dbReference type="PANTHER" id="PTHR11142:SF0">
    <property type="entry name" value="TRNA PSEUDOURIDINE SYNTHASE-LIKE 1"/>
    <property type="match status" value="1"/>
</dbReference>
<dbReference type="Proteomes" id="UP000050326">
    <property type="component" value="Unassembled WGS sequence"/>
</dbReference>
<evidence type="ECO:0000256" key="1">
    <source>
        <dbReference type="ARBA" id="ARBA00009375"/>
    </source>
</evidence>
<name>A0A0P8WWD8_9CLOT</name>
<evidence type="ECO:0000256" key="7">
    <source>
        <dbReference type="RuleBase" id="RU003792"/>
    </source>
</evidence>
<dbReference type="PANTHER" id="PTHR11142">
    <property type="entry name" value="PSEUDOURIDYLATE SYNTHASE"/>
    <property type="match status" value="1"/>
</dbReference>
<organism evidence="9 10">
    <name type="scientific">Oxobacter pfennigii</name>
    <dbReference type="NCBI Taxonomy" id="36849"/>
    <lineage>
        <taxon>Bacteria</taxon>
        <taxon>Bacillati</taxon>
        <taxon>Bacillota</taxon>
        <taxon>Clostridia</taxon>
        <taxon>Eubacteriales</taxon>
        <taxon>Clostridiaceae</taxon>
        <taxon>Oxobacter</taxon>
    </lineage>
</organism>
<evidence type="ECO:0000313" key="9">
    <source>
        <dbReference type="EMBL" id="KPU42601.1"/>
    </source>
</evidence>
<feature type="domain" description="Pseudouridine synthase I TruA alpha/beta" evidence="8">
    <location>
        <begin position="138"/>
        <end position="239"/>
    </location>
</feature>
<evidence type="ECO:0000256" key="4">
    <source>
        <dbReference type="HAMAP-Rule" id="MF_00171"/>
    </source>
</evidence>
<feature type="binding site" evidence="4 6">
    <location>
        <position position="105"/>
    </location>
    <ligand>
        <name>substrate</name>
    </ligand>
</feature>
<comment type="subunit">
    <text evidence="4">Homodimer.</text>
</comment>
<dbReference type="Pfam" id="PF01416">
    <property type="entry name" value="PseudoU_synth_1"/>
    <property type="match status" value="2"/>
</dbReference>
<dbReference type="InterPro" id="IPR001406">
    <property type="entry name" value="PsdUridine_synth_TruA"/>
</dbReference>
<keyword evidence="2 4" id="KW-0819">tRNA processing</keyword>
<dbReference type="HAMAP" id="MF_00171">
    <property type="entry name" value="TruA"/>
    <property type="match status" value="1"/>
</dbReference>
<dbReference type="InterPro" id="IPR020097">
    <property type="entry name" value="PsdUridine_synth_TruA_a/b_dom"/>
</dbReference>
<dbReference type="EC" id="5.4.99.12" evidence="4"/>
<evidence type="ECO:0000256" key="6">
    <source>
        <dbReference type="PIRSR" id="PIRSR001430-2"/>
    </source>
</evidence>
<comment type="similarity">
    <text evidence="1 4 7">Belongs to the tRNA pseudouridine synthase TruA family.</text>
</comment>
<sequence length="239" mass="26706">MTIEYDGTNYSGWQIQKNSVSIQESIEKAIITVTGQSINLTGSSRTDAGVHAKGMTANFFCDTTIPEKSIAAAINSKLPEDIAILDAQYVDENFHSRYSSTGKRYSYTILNRRVSSPLLRNFAAHVWYPLCIDSMREACKYFLGTQDFSAFMSTGSSVKTTIRTIRLLNLVHSDDIIKLYIEADGFLYNMVRIISGTLIDIGRGIISPNDITRIIESKDRERAGKTAPPQGLCLEEVYY</sequence>
<evidence type="ECO:0000256" key="2">
    <source>
        <dbReference type="ARBA" id="ARBA00022694"/>
    </source>
</evidence>
<evidence type="ECO:0000256" key="5">
    <source>
        <dbReference type="PIRSR" id="PIRSR001430-1"/>
    </source>
</evidence>
<keyword evidence="10" id="KW-1185">Reference proteome</keyword>
<accession>A0A0P8WWD8</accession>
<dbReference type="AlphaFoldDB" id="A0A0P8WWD8"/>